<evidence type="ECO:0000256" key="10">
    <source>
        <dbReference type="ARBA" id="ARBA00023002"/>
    </source>
</evidence>
<evidence type="ECO:0000256" key="3">
    <source>
        <dbReference type="ARBA" id="ARBA00009347"/>
    </source>
</evidence>
<dbReference type="GO" id="GO:0050660">
    <property type="term" value="F:flavin adenine dinucleotide binding"/>
    <property type="evidence" value="ECO:0007669"/>
    <property type="project" value="InterPro"/>
</dbReference>
<evidence type="ECO:0000256" key="17">
    <source>
        <dbReference type="ARBA" id="ARBA00049140"/>
    </source>
</evidence>
<comment type="function">
    <text evidence="27">As part of the MCIA complex, primarily participates in the assembly of the mitochondrial complex I and therefore plays a role in oxidative phosphorylation. This moonlighting protein also has a dehydrogenase activity toward a broad range of substrates with greater specificity for long-chain unsaturated acyl-CoAs. However, in vivo, it does not seem to play a primary role in fatty acid oxidation. In addition, the function in complex I assembly is independent of the dehydrogenase activity of the protein.</text>
</comment>
<evidence type="ECO:0000256" key="6">
    <source>
        <dbReference type="ARBA" id="ARBA00022792"/>
    </source>
</evidence>
<evidence type="ECO:0000256" key="5">
    <source>
        <dbReference type="ARBA" id="ARBA00022630"/>
    </source>
</evidence>
<comment type="catalytic activity">
    <reaction evidence="15">
        <text>oxidized [electron-transfer flavoprotein] + (9Z)-octadecenoyl-CoA + H(+) = (2E,9Z)-octadecadienoyl-CoA + reduced [electron-transfer flavoprotein]</text>
        <dbReference type="Rhea" id="RHEA:47300"/>
        <dbReference type="Rhea" id="RHEA-COMP:10685"/>
        <dbReference type="Rhea" id="RHEA-COMP:10686"/>
        <dbReference type="ChEBI" id="CHEBI:15378"/>
        <dbReference type="ChEBI" id="CHEBI:57387"/>
        <dbReference type="ChEBI" id="CHEBI:57692"/>
        <dbReference type="ChEBI" id="CHEBI:58307"/>
        <dbReference type="ChEBI" id="CHEBI:77553"/>
    </reaction>
    <physiologicalReaction direction="left-to-right" evidence="15">
        <dbReference type="Rhea" id="RHEA:47301"/>
    </physiologicalReaction>
</comment>
<comment type="catalytic activity">
    <reaction evidence="22">
        <text>(9Z)-hexadecenoyl-CoA + oxidized [electron-transfer flavoprotein] + H(+) = (2E,9Z)-hexadecadienoyl-CoA + reduced [electron-transfer flavoprotein]</text>
        <dbReference type="Rhea" id="RHEA:47304"/>
        <dbReference type="Rhea" id="RHEA-COMP:10685"/>
        <dbReference type="Rhea" id="RHEA-COMP:10686"/>
        <dbReference type="ChEBI" id="CHEBI:15378"/>
        <dbReference type="ChEBI" id="CHEBI:57692"/>
        <dbReference type="ChEBI" id="CHEBI:58307"/>
        <dbReference type="ChEBI" id="CHEBI:61540"/>
        <dbReference type="ChEBI" id="CHEBI:77549"/>
    </reaction>
    <physiologicalReaction direction="left-to-right" evidence="22">
        <dbReference type="Rhea" id="RHEA:47305"/>
    </physiologicalReaction>
</comment>
<evidence type="ECO:0000256" key="14">
    <source>
        <dbReference type="ARBA" id="ARBA00047916"/>
    </source>
</evidence>
<dbReference type="PhylomeDB" id="E9GET6"/>
<dbReference type="PROSITE" id="PS00073">
    <property type="entry name" value="ACYL_COA_DH_2"/>
    <property type="match status" value="1"/>
</dbReference>
<comment type="catalytic activity">
    <reaction evidence="23">
        <text>(4Z,7Z,10Z,13Z,16Z,19Z)-docosahexaenoyl-CoA + oxidized [electron-transfer flavoprotein] + H(+) = (2E,4Z,7Z,10Z,13Z,16Z,19Z)-docosaheptaenoyl-CoA + reduced [electron-transfer flavoprotein]</text>
        <dbReference type="Rhea" id="RHEA:48184"/>
        <dbReference type="Rhea" id="RHEA-COMP:10685"/>
        <dbReference type="Rhea" id="RHEA-COMP:10686"/>
        <dbReference type="ChEBI" id="CHEBI:15378"/>
        <dbReference type="ChEBI" id="CHEBI:57692"/>
        <dbReference type="ChEBI" id="CHEBI:58307"/>
        <dbReference type="ChEBI" id="CHEBI:74298"/>
        <dbReference type="ChEBI" id="CHEBI:77559"/>
    </reaction>
    <physiologicalReaction direction="left-to-right" evidence="23">
        <dbReference type="Rhea" id="RHEA:48185"/>
    </physiologicalReaction>
</comment>
<comment type="catalytic activity">
    <reaction evidence="13">
        <text>decanoyl-CoA + oxidized [electron-transfer flavoprotein] + H(+) = (2E)-decenoyl-CoA + reduced [electron-transfer flavoprotein]</text>
        <dbReference type="Rhea" id="RHEA:48176"/>
        <dbReference type="Rhea" id="RHEA-COMP:10685"/>
        <dbReference type="Rhea" id="RHEA-COMP:10686"/>
        <dbReference type="ChEBI" id="CHEBI:15378"/>
        <dbReference type="ChEBI" id="CHEBI:57692"/>
        <dbReference type="ChEBI" id="CHEBI:58307"/>
        <dbReference type="ChEBI" id="CHEBI:61406"/>
        <dbReference type="ChEBI" id="CHEBI:61430"/>
    </reaction>
    <physiologicalReaction direction="left-to-right" evidence="13">
        <dbReference type="Rhea" id="RHEA:48177"/>
    </physiologicalReaction>
</comment>
<dbReference type="PANTHER" id="PTHR43884">
    <property type="entry name" value="ACYL-COA DEHYDROGENASE"/>
    <property type="match status" value="1"/>
</dbReference>
<keyword evidence="12" id="KW-0472">Membrane</keyword>
<accession>E9GET6</accession>
<keyword evidence="37" id="KW-1185">Reference proteome</keyword>
<evidence type="ECO:0000256" key="23">
    <source>
        <dbReference type="ARBA" id="ARBA00052172"/>
    </source>
</evidence>
<comment type="subcellular location">
    <subcellularLocation>
        <location evidence="2">Mitochondrion inner membrane</location>
        <topology evidence="2">Peripheral membrane protein</topology>
        <orientation evidence="2">Matrix side</orientation>
    </subcellularLocation>
</comment>
<dbReference type="GO" id="GO:0006631">
    <property type="term" value="P:fatty acid metabolic process"/>
    <property type="evidence" value="ECO:0007669"/>
    <property type="project" value="UniProtKB-ARBA"/>
</dbReference>
<evidence type="ECO:0000256" key="8">
    <source>
        <dbReference type="ARBA" id="ARBA00022946"/>
    </source>
</evidence>
<dbReference type="FunFam" id="1.10.540.10:FF:000001">
    <property type="entry name" value="Very long-chain-specific acyl-CoA dehydrogenase, mitochondrial"/>
    <property type="match status" value="1"/>
</dbReference>
<dbReference type="InterPro" id="IPR009100">
    <property type="entry name" value="AcylCoA_DH/oxidase_NM_dom_sf"/>
</dbReference>
<dbReference type="AlphaFoldDB" id="E9GET6"/>
<dbReference type="FunFam" id="2.40.110.10:FF:000006">
    <property type="entry name" value="very long-chain specific acyl-CoA dehydrogenase, mitochondrial"/>
    <property type="match status" value="1"/>
</dbReference>
<evidence type="ECO:0000256" key="18">
    <source>
        <dbReference type="ARBA" id="ARBA00049224"/>
    </source>
</evidence>
<dbReference type="PROSITE" id="PS00072">
    <property type="entry name" value="ACYL_COA_DH_1"/>
    <property type="match status" value="1"/>
</dbReference>
<comment type="catalytic activity">
    <reaction evidence="20">
        <text>pentadecanoyl-CoA + oxidized [electron-transfer flavoprotein] + H(+) = (2E)-pentadecenoyl-CoA + reduced [electron-transfer flavoprotein]</text>
        <dbReference type="Rhea" id="RHEA:48204"/>
        <dbReference type="Rhea" id="RHEA-COMP:10685"/>
        <dbReference type="Rhea" id="RHEA-COMP:10686"/>
        <dbReference type="ChEBI" id="CHEBI:15378"/>
        <dbReference type="ChEBI" id="CHEBI:57692"/>
        <dbReference type="ChEBI" id="CHEBI:58307"/>
        <dbReference type="ChEBI" id="CHEBI:74309"/>
        <dbReference type="ChEBI" id="CHEBI:77545"/>
    </reaction>
    <physiologicalReaction direction="left-to-right" evidence="20">
        <dbReference type="Rhea" id="RHEA:48205"/>
    </physiologicalReaction>
</comment>
<dbReference type="Gene3D" id="1.20.140.10">
    <property type="entry name" value="Butyryl-CoA Dehydrogenase, subunit A, domain 3"/>
    <property type="match status" value="2"/>
</dbReference>
<keyword evidence="8" id="KW-0809">Transit peptide</keyword>
<evidence type="ECO:0000259" key="33">
    <source>
        <dbReference type="Pfam" id="PF02770"/>
    </source>
</evidence>
<dbReference type="InterPro" id="IPR046373">
    <property type="entry name" value="Acyl-CoA_Oxase/DH_mid-dom_sf"/>
</dbReference>
<comment type="cofactor">
    <cofactor evidence="1 31">
        <name>FAD</name>
        <dbReference type="ChEBI" id="CHEBI:57692"/>
    </cofactor>
</comment>
<dbReference type="InterPro" id="IPR006091">
    <property type="entry name" value="Acyl-CoA_Oxase/DH_mid-dom"/>
</dbReference>
<sequence>MASYKFLTSKSWMPVLRHVSKSHYFQTVYLSSSASVYDKDIKEYKAPQTDTTNVVKKLQRPPFGKNLFLGKFDNEILAFPEVLDKERLQMLDEMVAPVEKFFEAIDSKKIDAEGKIPKETLDGLKALGLFGQQIPTEYGGLGFNATEFARIAEITAIDSSVAVTLAAHQSIGLKGLLIAGNEEQKAKYLPRLATGEWVAAFCLTEPGSGSDAASVQTKAVLSDDGNHWIMNGNKIWISNGGIADFFTVFAKTSVRGKTGEMEDRVTAFLVERNFGGVTHGKPEDKLGIRGSNTCQVFFENVPIPKENVLGEVGAGFKIALNILNSGRFSMGSSGAGMLKKLVGWSAEHAINRKQFGKPLMEFELIQEKFAKMAVTIYAMESMAYLTSGMLDTYEEPDCAMEAAMVKVFSSEAVWNCTSECLQILGGLGYMKDYPYERFLRDARILLIFEGTNEILRILISLLGLQHAGKSLSEMVRKVRNPTANPGFAVKKMWERFRRNPQNPSLNLHLESFLHPSLKRPSELLEKRVLQFEMAVEILLSRHGKEVSTKQMDLRRVADVAIDLFAMTAVLSRSSRAYCIGLRNAEHELELANSFCVDADIRCERLISELFAGEQFTQDLSLKKIATTIFQNKGYCAEHPLKQNA</sequence>
<dbReference type="FunFam" id="1.20.140.10:FF:000008">
    <property type="entry name" value="acyl-CoA dehydrogenase family member 9, mitochondrial"/>
    <property type="match status" value="1"/>
</dbReference>
<dbReference type="Pfam" id="PF02770">
    <property type="entry name" value="Acyl-CoA_dh_M"/>
    <property type="match status" value="1"/>
</dbReference>
<evidence type="ECO:0000256" key="26">
    <source>
        <dbReference type="ARBA" id="ARBA00052466"/>
    </source>
</evidence>
<keyword evidence="5 31" id="KW-0285">Flavoprotein</keyword>
<gene>
    <name evidence="36" type="ORF">DAPPUDRAFT_302851</name>
</gene>
<evidence type="ECO:0000256" key="30">
    <source>
        <dbReference type="ARBA" id="ARBA00076025"/>
    </source>
</evidence>
<dbReference type="Gene3D" id="2.40.110.10">
    <property type="entry name" value="Butyryl-CoA Dehydrogenase, subunit A, domain 2"/>
    <property type="match status" value="1"/>
</dbReference>
<comment type="catalytic activity">
    <reaction evidence="19">
        <text>(9E)-octadecenoyl-CoA + oxidized [electron-transfer flavoprotein] + H(+) = (2E,9E)-octadecadienoyl-CoA + reduced [electron-transfer flavoprotein]</text>
        <dbReference type="Rhea" id="RHEA:48192"/>
        <dbReference type="Rhea" id="RHEA-COMP:10685"/>
        <dbReference type="Rhea" id="RHEA-COMP:10686"/>
        <dbReference type="ChEBI" id="CHEBI:15378"/>
        <dbReference type="ChEBI" id="CHEBI:57692"/>
        <dbReference type="ChEBI" id="CHEBI:58307"/>
        <dbReference type="ChEBI" id="CHEBI:77537"/>
        <dbReference type="ChEBI" id="CHEBI:77552"/>
    </reaction>
    <physiologicalReaction direction="left-to-right" evidence="19">
        <dbReference type="Rhea" id="RHEA:48193"/>
    </physiologicalReaction>
</comment>
<dbReference type="InterPro" id="IPR036250">
    <property type="entry name" value="AcylCo_DH-like_C"/>
</dbReference>
<keyword evidence="10 31" id="KW-0560">Oxidoreductase</keyword>
<evidence type="ECO:0000256" key="2">
    <source>
        <dbReference type="ARBA" id="ARBA00004443"/>
    </source>
</evidence>
<keyword evidence="11" id="KW-0496">Mitochondrion</keyword>
<evidence type="ECO:0000256" key="11">
    <source>
        <dbReference type="ARBA" id="ARBA00023128"/>
    </source>
</evidence>
<dbReference type="HOGENOM" id="CLU_018204_11_2_1"/>
<dbReference type="InterPro" id="IPR009075">
    <property type="entry name" value="AcylCo_DH/oxidase_C"/>
</dbReference>
<dbReference type="eggNOG" id="KOG0137">
    <property type="taxonomic scope" value="Eukaryota"/>
</dbReference>
<evidence type="ECO:0000256" key="24">
    <source>
        <dbReference type="ARBA" id="ARBA00052354"/>
    </source>
</evidence>
<evidence type="ECO:0000259" key="34">
    <source>
        <dbReference type="Pfam" id="PF02771"/>
    </source>
</evidence>
<dbReference type="PANTHER" id="PTHR43884:SF9">
    <property type="entry name" value="COMPLEX I ASSEMBLY FACTOR ACAD9, MITOCHONDRIAL"/>
    <property type="match status" value="1"/>
</dbReference>
<dbReference type="GO" id="GO:0005743">
    <property type="term" value="C:mitochondrial inner membrane"/>
    <property type="evidence" value="ECO:0007669"/>
    <property type="project" value="UniProtKB-SubCell"/>
</dbReference>
<dbReference type="Gene3D" id="1.10.540.10">
    <property type="entry name" value="Acyl-CoA dehydrogenase/oxidase, N-terminal domain"/>
    <property type="match status" value="1"/>
</dbReference>
<comment type="catalytic activity">
    <reaction evidence="25">
        <text>undecanoyl-CoA + oxidized [electron-transfer flavoprotein] + H(+) = trans-2-undecenoyl-CoA + reduced [electron-transfer flavoprotein]</text>
        <dbReference type="Rhea" id="RHEA:48200"/>
        <dbReference type="Rhea" id="RHEA-COMP:10685"/>
        <dbReference type="Rhea" id="RHEA-COMP:10686"/>
        <dbReference type="ChEBI" id="CHEBI:15378"/>
        <dbReference type="ChEBI" id="CHEBI:57692"/>
        <dbReference type="ChEBI" id="CHEBI:58307"/>
        <dbReference type="ChEBI" id="CHEBI:77547"/>
        <dbReference type="ChEBI" id="CHEBI:77548"/>
    </reaction>
    <physiologicalReaction direction="left-to-right" evidence="25">
        <dbReference type="Rhea" id="RHEA:48201"/>
    </physiologicalReaction>
</comment>
<comment type="catalytic activity">
    <reaction evidence="16">
        <text>tetradecanoyl-CoA + oxidized [electron-transfer flavoprotein] + H(+) = (2E)-tetradecenoyl-CoA + reduced [electron-transfer flavoprotein]</text>
        <dbReference type="Rhea" id="RHEA:47316"/>
        <dbReference type="Rhea" id="RHEA-COMP:10685"/>
        <dbReference type="Rhea" id="RHEA-COMP:10686"/>
        <dbReference type="ChEBI" id="CHEBI:15378"/>
        <dbReference type="ChEBI" id="CHEBI:57385"/>
        <dbReference type="ChEBI" id="CHEBI:57692"/>
        <dbReference type="ChEBI" id="CHEBI:58307"/>
        <dbReference type="ChEBI" id="CHEBI:61405"/>
    </reaction>
    <physiologicalReaction direction="left-to-right" evidence="16">
        <dbReference type="Rhea" id="RHEA:47317"/>
    </physiologicalReaction>
</comment>
<proteinExistence type="inferred from homology"/>
<dbReference type="EMBL" id="GL732541">
    <property type="protein sequence ID" value="EFX81893.1"/>
    <property type="molecule type" value="Genomic_DNA"/>
</dbReference>
<evidence type="ECO:0000256" key="4">
    <source>
        <dbReference type="ARBA" id="ARBA00022553"/>
    </source>
</evidence>
<dbReference type="Pfam" id="PF21343">
    <property type="entry name" value="ACAD9-ACADV_C"/>
    <property type="match status" value="1"/>
</dbReference>
<feature type="domain" description="Acyl-CoA dehydrogenase/oxidase N-terminal" evidence="34">
    <location>
        <begin position="106"/>
        <end position="196"/>
    </location>
</feature>
<evidence type="ECO:0000256" key="31">
    <source>
        <dbReference type="RuleBase" id="RU362125"/>
    </source>
</evidence>
<dbReference type="InterPro" id="IPR049448">
    <property type="entry name" value="ACAD9/ACADV-like_C"/>
</dbReference>
<dbReference type="InterPro" id="IPR037069">
    <property type="entry name" value="AcylCoA_DH/ox_N_sf"/>
</dbReference>
<evidence type="ECO:0000256" key="25">
    <source>
        <dbReference type="ARBA" id="ARBA00052438"/>
    </source>
</evidence>
<comment type="subunit">
    <text evidence="28">Homodimer. Interacts with NDUFAF1 and ECSIT. Part of the mitochondrial complex I assembly/MCIA complex that comprises at least the core subunits TMEM126B, NDUFAF1, ECSIT and ACAD9 and complement subunits such as COA1 and TMEM186. Interacts with TMEM70 and TMEM242.</text>
</comment>
<evidence type="ECO:0000256" key="21">
    <source>
        <dbReference type="ARBA" id="ARBA00051128"/>
    </source>
</evidence>
<evidence type="ECO:0000256" key="28">
    <source>
        <dbReference type="ARBA" id="ARBA00064101"/>
    </source>
</evidence>
<feature type="domain" description="ACAD9/ACADV-like C-terminal" evidence="35">
    <location>
        <begin position="515"/>
        <end position="634"/>
    </location>
</feature>
<keyword evidence="6" id="KW-0999">Mitochondrion inner membrane</keyword>
<dbReference type="OMA" id="CDLANDW"/>
<comment type="similarity">
    <text evidence="3 31">Belongs to the acyl-CoA dehydrogenase family.</text>
</comment>
<keyword evidence="9" id="KW-0007">Acetylation</keyword>
<feature type="domain" description="Acyl-CoA oxidase/dehydrogenase middle" evidence="33">
    <location>
        <begin position="200"/>
        <end position="301"/>
    </location>
</feature>
<dbReference type="InterPro" id="IPR006089">
    <property type="entry name" value="Acyl-CoA_DH_CS"/>
</dbReference>
<dbReference type="STRING" id="6669.E9GET6"/>
<keyword evidence="7 31" id="KW-0274">FAD</keyword>
<evidence type="ECO:0000256" key="20">
    <source>
        <dbReference type="ARBA" id="ARBA00050383"/>
    </source>
</evidence>
<comment type="catalytic activity">
    <reaction evidence="17">
        <text>eicosanoyl-CoA + oxidized [electron-transfer flavoprotein] + H(+) = (2E)-eicosenoyl-CoA + reduced [electron-transfer flavoprotein]</text>
        <dbReference type="Rhea" id="RHEA:47236"/>
        <dbReference type="Rhea" id="RHEA-COMP:10685"/>
        <dbReference type="Rhea" id="RHEA-COMP:10686"/>
        <dbReference type="ChEBI" id="CHEBI:15378"/>
        <dbReference type="ChEBI" id="CHEBI:57380"/>
        <dbReference type="ChEBI" id="CHEBI:57692"/>
        <dbReference type="ChEBI" id="CHEBI:58307"/>
        <dbReference type="ChEBI" id="CHEBI:74691"/>
    </reaction>
    <physiologicalReaction direction="left-to-right" evidence="17">
        <dbReference type="Rhea" id="RHEA:47237"/>
    </physiologicalReaction>
</comment>
<dbReference type="FunFam" id="1.20.140.10:FF:000023">
    <property type="entry name" value="Acyl-CoA dehydrogenase family member 9"/>
    <property type="match status" value="1"/>
</dbReference>
<evidence type="ECO:0000256" key="27">
    <source>
        <dbReference type="ARBA" id="ARBA00055983"/>
    </source>
</evidence>
<evidence type="ECO:0000256" key="19">
    <source>
        <dbReference type="ARBA" id="ARBA00050339"/>
    </source>
</evidence>
<comment type="catalytic activity">
    <reaction evidence="14">
        <text>oxidized [electron-transfer flavoprotein] + hexadecanoyl-CoA + H(+) = (2E)-hexadecenoyl-CoA + reduced [electron-transfer flavoprotein]</text>
        <dbReference type="Rhea" id="RHEA:43448"/>
        <dbReference type="Rhea" id="RHEA-COMP:10685"/>
        <dbReference type="Rhea" id="RHEA-COMP:10686"/>
        <dbReference type="ChEBI" id="CHEBI:15378"/>
        <dbReference type="ChEBI" id="CHEBI:57379"/>
        <dbReference type="ChEBI" id="CHEBI:57692"/>
        <dbReference type="ChEBI" id="CHEBI:58307"/>
        <dbReference type="ChEBI" id="CHEBI:61526"/>
    </reaction>
    <physiologicalReaction direction="left-to-right" evidence="14">
        <dbReference type="Rhea" id="RHEA:43449"/>
    </physiologicalReaction>
</comment>
<evidence type="ECO:0000256" key="12">
    <source>
        <dbReference type="ARBA" id="ARBA00023136"/>
    </source>
</evidence>
<evidence type="ECO:0000256" key="1">
    <source>
        <dbReference type="ARBA" id="ARBA00001974"/>
    </source>
</evidence>
<dbReference type="InterPro" id="IPR013786">
    <property type="entry name" value="AcylCoA_DH/ox_N"/>
</dbReference>
<dbReference type="SUPFAM" id="SSF47203">
    <property type="entry name" value="Acyl-CoA dehydrogenase C-terminal domain-like"/>
    <property type="match status" value="1"/>
</dbReference>
<protein>
    <recommendedName>
        <fullName evidence="29">Complex I assembly factor ACAD9, mitochondrial</fullName>
    </recommendedName>
    <alternativeName>
        <fullName evidence="30">Acyl-CoA dehydrogenase family member 9</fullName>
    </alternativeName>
</protein>
<dbReference type="Proteomes" id="UP000000305">
    <property type="component" value="Unassembled WGS sequence"/>
</dbReference>
<organism evidence="36 37">
    <name type="scientific">Daphnia pulex</name>
    <name type="common">Water flea</name>
    <dbReference type="NCBI Taxonomy" id="6669"/>
    <lineage>
        <taxon>Eukaryota</taxon>
        <taxon>Metazoa</taxon>
        <taxon>Ecdysozoa</taxon>
        <taxon>Arthropoda</taxon>
        <taxon>Crustacea</taxon>
        <taxon>Branchiopoda</taxon>
        <taxon>Diplostraca</taxon>
        <taxon>Cladocera</taxon>
        <taxon>Anomopoda</taxon>
        <taxon>Daphniidae</taxon>
        <taxon>Daphnia</taxon>
    </lineage>
</organism>
<dbReference type="Pfam" id="PF02771">
    <property type="entry name" value="Acyl-CoA_dh_N"/>
    <property type="match status" value="1"/>
</dbReference>
<dbReference type="GO" id="GO:0003995">
    <property type="term" value="F:acyl-CoA dehydrogenase activity"/>
    <property type="evidence" value="ECO:0000318"/>
    <property type="project" value="GO_Central"/>
</dbReference>
<evidence type="ECO:0000259" key="32">
    <source>
        <dbReference type="Pfam" id="PF00441"/>
    </source>
</evidence>
<keyword evidence="4" id="KW-0597">Phosphoprotein</keyword>
<comment type="catalytic activity">
    <reaction evidence="26">
        <text>nonanoyl-CoA + oxidized [electron-transfer flavoprotein] + H(+) = (2E)-nonenoyl-CoA + reduced [electron-transfer flavoprotein]</text>
        <dbReference type="Rhea" id="RHEA:48208"/>
        <dbReference type="Rhea" id="RHEA-COMP:10685"/>
        <dbReference type="Rhea" id="RHEA-COMP:10686"/>
        <dbReference type="ChEBI" id="CHEBI:15378"/>
        <dbReference type="ChEBI" id="CHEBI:57692"/>
        <dbReference type="ChEBI" id="CHEBI:58307"/>
        <dbReference type="ChEBI" id="CHEBI:76291"/>
        <dbReference type="ChEBI" id="CHEBI:76292"/>
    </reaction>
    <physiologicalReaction direction="left-to-right" evidence="26">
        <dbReference type="Rhea" id="RHEA:48209"/>
    </physiologicalReaction>
</comment>
<dbReference type="SUPFAM" id="SSF56645">
    <property type="entry name" value="Acyl-CoA dehydrogenase NM domain-like"/>
    <property type="match status" value="1"/>
</dbReference>
<dbReference type="OrthoDB" id="354at2759"/>
<evidence type="ECO:0000259" key="35">
    <source>
        <dbReference type="Pfam" id="PF21343"/>
    </source>
</evidence>
<evidence type="ECO:0000256" key="15">
    <source>
        <dbReference type="ARBA" id="ARBA00048725"/>
    </source>
</evidence>
<evidence type="ECO:0000256" key="7">
    <source>
        <dbReference type="ARBA" id="ARBA00022827"/>
    </source>
</evidence>
<feature type="domain" description="Acyl-CoA dehydrogenase/oxidase C-terminal" evidence="32">
    <location>
        <begin position="313"/>
        <end position="459"/>
    </location>
</feature>
<evidence type="ECO:0000256" key="13">
    <source>
        <dbReference type="ARBA" id="ARBA00047546"/>
    </source>
</evidence>
<evidence type="ECO:0000256" key="22">
    <source>
        <dbReference type="ARBA" id="ARBA00051582"/>
    </source>
</evidence>
<evidence type="ECO:0000313" key="37">
    <source>
        <dbReference type="Proteomes" id="UP000000305"/>
    </source>
</evidence>
<evidence type="ECO:0000313" key="36">
    <source>
        <dbReference type="EMBL" id="EFX81893.1"/>
    </source>
</evidence>
<evidence type="ECO:0000256" key="16">
    <source>
        <dbReference type="ARBA" id="ARBA00049038"/>
    </source>
</evidence>
<comment type="catalytic activity">
    <reaction evidence="18">
        <text>octadecanoyl-CoA + oxidized [electron-transfer flavoprotein] + H(+) = (2E)-octadecenoyl-CoA + reduced [electron-transfer flavoprotein]</text>
        <dbReference type="Rhea" id="RHEA:47240"/>
        <dbReference type="Rhea" id="RHEA-COMP:10685"/>
        <dbReference type="Rhea" id="RHEA-COMP:10686"/>
        <dbReference type="ChEBI" id="CHEBI:15378"/>
        <dbReference type="ChEBI" id="CHEBI:57394"/>
        <dbReference type="ChEBI" id="CHEBI:57692"/>
        <dbReference type="ChEBI" id="CHEBI:58307"/>
        <dbReference type="ChEBI" id="CHEBI:71412"/>
    </reaction>
    <physiologicalReaction direction="left-to-right" evidence="18">
        <dbReference type="Rhea" id="RHEA:47241"/>
    </physiologicalReaction>
</comment>
<reference evidence="36 37" key="1">
    <citation type="journal article" date="2011" name="Science">
        <title>The ecoresponsive genome of Daphnia pulex.</title>
        <authorList>
            <person name="Colbourne J.K."/>
            <person name="Pfrender M.E."/>
            <person name="Gilbert D."/>
            <person name="Thomas W.K."/>
            <person name="Tucker A."/>
            <person name="Oakley T.H."/>
            <person name="Tokishita S."/>
            <person name="Aerts A."/>
            <person name="Arnold G.J."/>
            <person name="Basu M.K."/>
            <person name="Bauer D.J."/>
            <person name="Caceres C.E."/>
            <person name="Carmel L."/>
            <person name="Casola C."/>
            <person name="Choi J.H."/>
            <person name="Detter J.C."/>
            <person name="Dong Q."/>
            <person name="Dusheyko S."/>
            <person name="Eads B.D."/>
            <person name="Frohlich T."/>
            <person name="Geiler-Samerotte K.A."/>
            <person name="Gerlach D."/>
            <person name="Hatcher P."/>
            <person name="Jogdeo S."/>
            <person name="Krijgsveld J."/>
            <person name="Kriventseva E.V."/>
            <person name="Kultz D."/>
            <person name="Laforsch C."/>
            <person name="Lindquist E."/>
            <person name="Lopez J."/>
            <person name="Manak J.R."/>
            <person name="Muller J."/>
            <person name="Pangilinan J."/>
            <person name="Patwardhan R.P."/>
            <person name="Pitluck S."/>
            <person name="Pritham E.J."/>
            <person name="Rechtsteiner A."/>
            <person name="Rho M."/>
            <person name="Rogozin I.B."/>
            <person name="Sakarya O."/>
            <person name="Salamov A."/>
            <person name="Schaack S."/>
            <person name="Shapiro H."/>
            <person name="Shiga Y."/>
            <person name="Skalitzky C."/>
            <person name="Smith Z."/>
            <person name="Souvorov A."/>
            <person name="Sung W."/>
            <person name="Tang Z."/>
            <person name="Tsuchiya D."/>
            <person name="Tu H."/>
            <person name="Vos H."/>
            <person name="Wang M."/>
            <person name="Wolf Y.I."/>
            <person name="Yamagata H."/>
            <person name="Yamada T."/>
            <person name="Ye Y."/>
            <person name="Shaw J.R."/>
            <person name="Andrews J."/>
            <person name="Crease T.J."/>
            <person name="Tang H."/>
            <person name="Lucas S.M."/>
            <person name="Robertson H.M."/>
            <person name="Bork P."/>
            <person name="Koonin E.V."/>
            <person name="Zdobnov E.M."/>
            <person name="Grigoriev I.V."/>
            <person name="Lynch M."/>
            <person name="Boore J.L."/>
        </authorList>
    </citation>
    <scope>NUCLEOTIDE SEQUENCE [LARGE SCALE GENOMIC DNA]</scope>
</reference>
<dbReference type="Pfam" id="PF00441">
    <property type="entry name" value="Acyl-CoA_dh_1"/>
    <property type="match status" value="1"/>
</dbReference>
<dbReference type="InParanoid" id="E9GET6"/>
<name>E9GET6_DAPPU</name>
<evidence type="ECO:0000256" key="29">
    <source>
        <dbReference type="ARBA" id="ARBA00073945"/>
    </source>
</evidence>
<comment type="catalytic activity">
    <reaction evidence="21">
        <text>(9Z,12Z)-octadecadienoyl-CoA + oxidized [electron-transfer flavoprotein] + H(+) = (2E,9Z,12Z)-octadecatrienoyl-CoA + reduced [electron-transfer flavoprotein]</text>
        <dbReference type="Rhea" id="RHEA:48188"/>
        <dbReference type="Rhea" id="RHEA-COMP:10685"/>
        <dbReference type="Rhea" id="RHEA-COMP:10686"/>
        <dbReference type="ChEBI" id="CHEBI:15378"/>
        <dbReference type="ChEBI" id="CHEBI:57383"/>
        <dbReference type="ChEBI" id="CHEBI:57692"/>
        <dbReference type="ChEBI" id="CHEBI:58307"/>
        <dbReference type="ChEBI" id="CHEBI:77558"/>
    </reaction>
    <physiologicalReaction direction="left-to-right" evidence="21">
        <dbReference type="Rhea" id="RHEA:48189"/>
    </physiologicalReaction>
</comment>
<comment type="catalytic activity">
    <reaction evidence="24">
        <text>heptadecanoyl-CoA + oxidized [electron-transfer flavoprotein] + H(+) = trans-2-heptadecenoyl-CoA + reduced [electron-transfer flavoprotein]</text>
        <dbReference type="Rhea" id="RHEA:48196"/>
        <dbReference type="Rhea" id="RHEA-COMP:10685"/>
        <dbReference type="Rhea" id="RHEA-COMP:10686"/>
        <dbReference type="ChEBI" id="CHEBI:15378"/>
        <dbReference type="ChEBI" id="CHEBI:57692"/>
        <dbReference type="ChEBI" id="CHEBI:58307"/>
        <dbReference type="ChEBI" id="CHEBI:74307"/>
        <dbReference type="ChEBI" id="CHEBI:77551"/>
    </reaction>
    <physiologicalReaction direction="left-to-right" evidence="24">
        <dbReference type="Rhea" id="RHEA:48197"/>
    </physiologicalReaction>
</comment>
<evidence type="ECO:0000256" key="9">
    <source>
        <dbReference type="ARBA" id="ARBA00022990"/>
    </source>
</evidence>
<dbReference type="KEGG" id="dpx:DAPPUDRAFT_302851"/>